<sequence>MVKLNLFEDILEPRRQEISNFLWVSRELSTKTPNKQPKKRSSLEIKLGVLNSLKMQTLIEKECINRNLPKEQVVSIIKDILDEIGYNKQIQLIRWLGLVLAKICTQVCTGIHVNRQSILKLRNDMGNVPVMYVPSHRSYADFILMSYICFHYDIEIPAIAAGMDFHGMKGMGTVLRNTGAFFMRRSYNDDNLYWDTFREYVHQLVVNGELGIEFFIEGTRSRSGKSLFPKLGLFSMILKAFFTGEVPDILFVPINISYERVMEERLFAFELLGVPKPKESTSAFFKSLSLIKEKYGNVYVNFGSPISAYQFFEDKIDRSQHGRKPIHMQTTTDDEREAISILAQSIVNRQQKLCIITTFNLMAVLVVEYFIYRASMLTMEKLVKELIWLKTVIEKFGAVTNFTGAPESVLESFLVHRNLVRLCNDGEIKLVRSMETVGNIDRTKLKGHQLHDELMIRSVPTIALQLYVNPTLHYFINPALITVVLKKGLENGEVPKGQFDLQVLVIHNNFIDNIEDIHKLVNLQHLNLMDNYLVDHDSLIPLAYLAALQLLNLQGNPLSYHPQHRIRSVRCLHKNTATVKFILDDVGLSKSEKQSINSLHPKILSAEPSSSSHNSEGNDIFDRSIRIRPAVIADDILDCLESSLPSVVSHASPVESDNKEQLASLHKDYIRILYDKAGVSARDAIKEGNGFAETHQQLLSSTPLGESILNTIQDTLKEDNDLSNNTTGEYITASDNANNEEQPDVYTDMPTDENQEAETTEESEDEELESGESNIFMANLKGGNDIIVILTQTHITEKDPINMKSLGRFTLDSLYTCNKIIEDDIEYIYLEFDTVRINSSKYYSIEDEEDRNRFYDKLRNIIDSRPPKEISNLFKCMKCSTQFGVEDQKTMHRVVIKCPLCESDLVFQEDGN</sequence>
<organism evidence="8 9">
    <name type="scientific">Popillia japonica</name>
    <name type="common">Japanese beetle</name>
    <dbReference type="NCBI Taxonomy" id="7064"/>
    <lineage>
        <taxon>Eukaryota</taxon>
        <taxon>Metazoa</taxon>
        <taxon>Ecdysozoa</taxon>
        <taxon>Arthropoda</taxon>
        <taxon>Hexapoda</taxon>
        <taxon>Insecta</taxon>
        <taxon>Pterygota</taxon>
        <taxon>Neoptera</taxon>
        <taxon>Endopterygota</taxon>
        <taxon>Coleoptera</taxon>
        <taxon>Polyphaga</taxon>
        <taxon>Scarabaeiformia</taxon>
        <taxon>Scarabaeidae</taxon>
        <taxon>Rutelinae</taxon>
        <taxon>Popillia</taxon>
    </lineage>
</organism>
<evidence type="ECO:0000256" key="2">
    <source>
        <dbReference type="ARBA" id="ARBA00007937"/>
    </source>
</evidence>
<dbReference type="GO" id="GO:0019432">
    <property type="term" value="P:triglyceride biosynthetic process"/>
    <property type="evidence" value="ECO:0007669"/>
    <property type="project" value="TreeGrafter"/>
</dbReference>
<proteinExistence type="inferred from homology"/>
<dbReference type="InterPro" id="IPR041728">
    <property type="entry name" value="GPAT/DHAPAT_LPLAT"/>
</dbReference>
<dbReference type="GO" id="GO:0006631">
    <property type="term" value="P:fatty acid metabolic process"/>
    <property type="evidence" value="ECO:0007669"/>
    <property type="project" value="TreeGrafter"/>
</dbReference>
<dbReference type="GO" id="GO:0016287">
    <property type="term" value="F:glycerone-phosphate O-acyltransferase activity"/>
    <property type="evidence" value="ECO:0007669"/>
    <property type="project" value="TreeGrafter"/>
</dbReference>
<dbReference type="InterPro" id="IPR001611">
    <property type="entry name" value="Leu-rich_rpt"/>
</dbReference>
<gene>
    <name evidence="8" type="ORF">QE152_g29136</name>
</gene>
<dbReference type="InterPro" id="IPR045520">
    <property type="entry name" value="GPAT/DHAPAT_C"/>
</dbReference>
<evidence type="ECO:0000256" key="3">
    <source>
        <dbReference type="ARBA" id="ARBA00022679"/>
    </source>
</evidence>
<dbReference type="GO" id="GO:0004366">
    <property type="term" value="F:glycerol-3-phosphate O-acyltransferase activity"/>
    <property type="evidence" value="ECO:0007669"/>
    <property type="project" value="TreeGrafter"/>
</dbReference>
<dbReference type="Pfam" id="PF19277">
    <property type="entry name" value="GPAT_C"/>
    <property type="match status" value="1"/>
</dbReference>
<name>A0AAW1JIF7_POPJA</name>
<dbReference type="GO" id="GO:0005778">
    <property type="term" value="C:peroxisomal membrane"/>
    <property type="evidence" value="ECO:0007669"/>
    <property type="project" value="TreeGrafter"/>
</dbReference>
<comment type="subcellular location">
    <subcellularLocation>
        <location evidence="1">Endomembrane system</location>
        <topology evidence="1">Peripheral membrane protein</topology>
    </subcellularLocation>
</comment>
<dbReference type="SUPFAM" id="SSF69593">
    <property type="entry name" value="Glycerol-3-phosphate (1)-acyltransferase"/>
    <property type="match status" value="1"/>
</dbReference>
<dbReference type="PANTHER" id="PTHR12563:SF17">
    <property type="entry name" value="DIHYDROXYACETONE PHOSPHATE ACYLTRANSFERASE"/>
    <property type="match status" value="1"/>
</dbReference>
<feature type="compositionally biased region" description="Acidic residues" evidence="6">
    <location>
        <begin position="750"/>
        <end position="770"/>
    </location>
</feature>
<dbReference type="EMBL" id="JASPKY010000364">
    <property type="protein sequence ID" value="KAK9703699.1"/>
    <property type="molecule type" value="Genomic_DNA"/>
</dbReference>
<dbReference type="PANTHER" id="PTHR12563">
    <property type="entry name" value="GLYCEROL-3-PHOSPHATE ACYLTRANSFERASE"/>
    <property type="match status" value="1"/>
</dbReference>
<comment type="similarity">
    <text evidence="2">Belongs to the GPAT/DAPAT family.</text>
</comment>
<dbReference type="Pfam" id="PF01553">
    <property type="entry name" value="Acyltransferase"/>
    <property type="match status" value="1"/>
</dbReference>
<keyword evidence="4" id="KW-0472">Membrane</keyword>
<dbReference type="AlphaFoldDB" id="A0AAW1JIF7"/>
<dbReference type="SUPFAM" id="SSF52058">
    <property type="entry name" value="L domain-like"/>
    <property type="match status" value="1"/>
</dbReference>
<evidence type="ECO:0000259" key="7">
    <source>
        <dbReference type="SMART" id="SM00563"/>
    </source>
</evidence>
<dbReference type="Proteomes" id="UP001458880">
    <property type="component" value="Unassembled WGS sequence"/>
</dbReference>
<dbReference type="InterPro" id="IPR022284">
    <property type="entry name" value="GPAT/DHAPAT"/>
</dbReference>
<evidence type="ECO:0000256" key="6">
    <source>
        <dbReference type="SAM" id="MobiDB-lite"/>
    </source>
</evidence>
<protein>
    <submittedName>
        <fullName evidence="8">Acyltransferase</fullName>
    </submittedName>
</protein>
<evidence type="ECO:0000313" key="8">
    <source>
        <dbReference type="EMBL" id="KAK9703699.1"/>
    </source>
</evidence>
<keyword evidence="9" id="KW-1185">Reference proteome</keyword>
<dbReference type="InterPro" id="IPR002123">
    <property type="entry name" value="Plipid/glycerol_acylTrfase"/>
</dbReference>
<dbReference type="CDD" id="cd07993">
    <property type="entry name" value="LPLAT_DHAPAT-like"/>
    <property type="match status" value="1"/>
</dbReference>
<dbReference type="PROSITE" id="PS51450">
    <property type="entry name" value="LRR"/>
    <property type="match status" value="2"/>
</dbReference>
<evidence type="ECO:0000313" key="9">
    <source>
        <dbReference type="Proteomes" id="UP001458880"/>
    </source>
</evidence>
<dbReference type="InterPro" id="IPR032675">
    <property type="entry name" value="LRR_dom_sf"/>
</dbReference>
<feature type="region of interest" description="Disordered" evidence="6">
    <location>
        <begin position="718"/>
        <end position="770"/>
    </location>
</feature>
<keyword evidence="5 8" id="KW-0012">Acyltransferase</keyword>
<accession>A0AAW1JIF7</accession>
<evidence type="ECO:0000256" key="1">
    <source>
        <dbReference type="ARBA" id="ARBA00004184"/>
    </source>
</evidence>
<feature type="compositionally biased region" description="Polar residues" evidence="6">
    <location>
        <begin position="722"/>
        <end position="740"/>
    </location>
</feature>
<dbReference type="GO" id="GO:0008611">
    <property type="term" value="P:ether lipid biosynthetic process"/>
    <property type="evidence" value="ECO:0007669"/>
    <property type="project" value="TreeGrafter"/>
</dbReference>
<comment type="caution">
    <text evidence="8">The sequence shown here is derived from an EMBL/GenBank/DDBJ whole genome shotgun (WGS) entry which is preliminary data.</text>
</comment>
<keyword evidence="3" id="KW-0808">Transferase</keyword>
<dbReference type="Gene3D" id="3.80.10.10">
    <property type="entry name" value="Ribonuclease Inhibitor"/>
    <property type="match status" value="1"/>
</dbReference>
<dbReference type="GO" id="GO:0031966">
    <property type="term" value="C:mitochondrial membrane"/>
    <property type="evidence" value="ECO:0007669"/>
    <property type="project" value="TreeGrafter"/>
</dbReference>
<dbReference type="GO" id="GO:0008654">
    <property type="term" value="P:phospholipid biosynthetic process"/>
    <property type="evidence" value="ECO:0007669"/>
    <property type="project" value="TreeGrafter"/>
</dbReference>
<reference evidence="8 9" key="1">
    <citation type="journal article" date="2024" name="BMC Genomics">
        <title>De novo assembly and annotation of Popillia japonica's genome with initial clues to its potential as an invasive pest.</title>
        <authorList>
            <person name="Cucini C."/>
            <person name="Boschi S."/>
            <person name="Funari R."/>
            <person name="Cardaioli E."/>
            <person name="Iannotti N."/>
            <person name="Marturano G."/>
            <person name="Paoli F."/>
            <person name="Bruttini M."/>
            <person name="Carapelli A."/>
            <person name="Frati F."/>
            <person name="Nardi F."/>
        </authorList>
    </citation>
    <scope>NUCLEOTIDE SEQUENCE [LARGE SCALE GENOMIC DNA]</scope>
    <source>
        <strain evidence="8">DMR45628</strain>
    </source>
</reference>
<feature type="domain" description="Phospholipid/glycerol acyltransferase" evidence="7">
    <location>
        <begin position="130"/>
        <end position="259"/>
    </location>
</feature>
<evidence type="ECO:0000256" key="4">
    <source>
        <dbReference type="ARBA" id="ARBA00023136"/>
    </source>
</evidence>
<dbReference type="SMART" id="SM00563">
    <property type="entry name" value="PlsC"/>
    <property type="match status" value="1"/>
</dbReference>
<dbReference type="GO" id="GO:0012505">
    <property type="term" value="C:endomembrane system"/>
    <property type="evidence" value="ECO:0007669"/>
    <property type="project" value="UniProtKB-SubCell"/>
</dbReference>
<evidence type="ECO:0000256" key="5">
    <source>
        <dbReference type="ARBA" id="ARBA00023315"/>
    </source>
</evidence>